<reference evidence="1 2" key="1">
    <citation type="submission" date="2019-11" db="EMBL/GenBank/DDBJ databases">
        <title>Streptococcus uberis isolated from clinical mastitis cases on a southeastern Queensland dairy.</title>
        <authorList>
            <person name="Workentine M.L."/>
            <person name="Price R."/>
            <person name="Olchowy T."/>
        </authorList>
    </citation>
    <scope>NUCLEOTIDE SEQUENCE [LARGE SCALE GENOMIC DNA]</scope>
    <source>
        <strain evidence="1 2">OLC4459-A17</strain>
    </source>
</reference>
<dbReference type="GO" id="GO:0033969">
    <property type="term" value="F:gamma-glutamyl-gamma-aminobutyrate hydrolase activity"/>
    <property type="evidence" value="ECO:0007669"/>
    <property type="project" value="TreeGrafter"/>
</dbReference>
<dbReference type="SUPFAM" id="SSF52317">
    <property type="entry name" value="Class I glutamine amidotransferase-like"/>
    <property type="match status" value="1"/>
</dbReference>
<name>A0A6L6G8Q8_STRUB</name>
<dbReference type="PANTHER" id="PTHR43235:SF1">
    <property type="entry name" value="GLUTAMINE AMIDOTRANSFERASE PB2B2.05-RELATED"/>
    <property type="match status" value="1"/>
</dbReference>
<dbReference type="InterPro" id="IPR044668">
    <property type="entry name" value="PuuD-like"/>
</dbReference>
<evidence type="ECO:0000313" key="1">
    <source>
        <dbReference type="EMBL" id="MTD01547.1"/>
    </source>
</evidence>
<dbReference type="OMA" id="HRMPPDG"/>
<dbReference type="CDD" id="cd01745">
    <property type="entry name" value="GATase1_2"/>
    <property type="match status" value="1"/>
</dbReference>
<gene>
    <name evidence="1" type="ORF">GKS16_04545</name>
</gene>
<dbReference type="Gene3D" id="3.40.50.880">
    <property type="match status" value="1"/>
</dbReference>
<dbReference type="PROSITE" id="PS51273">
    <property type="entry name" value="GATASE_TYPE_1"/>
    <property type="match status" value="1"/>
</dbReference>
<dbReference type="Pfam" id="PF07722">
    <property type="entry name" value="Peptidase_C26"/>
    <property type="match status" value="1"/>
</dbReference>
<dbReference type="GO" id="GO:0006598">
    <property type="term" value="P:polyamine catabolic process"/>
    <property type="evidence" value="ECO:0007669"/>
    <property type="project" value="TreeGrafter"/>
</dbReference>
<dbReference type="RefSeq" id="WP_012658348.1">
    <property type="nucleotide sequence ID" value="NZ_BAABQC010000002.1"/>
</dbReference>
<dbReference type="PANTHER" id="PTHR43235">
    <property type="entry name" value="GLUTAMINE AMIDOTRANSFERASE PB2B2.05-RELATED"/>
    <property type="match status" value="1"/>
</dbReference>
<dbReference type="Proteomes" id="UP000483839">
    <property type="component" value="Unassembled WGS sequence"/>
</dbReference>
<evidence type="ECO:0000313" key="2">
    <source>
        <dbReference type="Proteomes" id="UP000483839"/>
    </source>
</evidence>
<dbReference type="GO" id="GO:0005829">
    <property type="term" value="C:cytosol"/>
    <property type="evidence" value="ECO:0007669"/>
    <property type="project" value="TreeGrafter"/>
</dbReference>
<sequence length="233" mass="26111">MKKPIIGITANQRLNIALDDLPWTYAPAGFSEAVIKSGATPLLLPIGDEEAAKTYVSLVDKIIIIGGQNVDPKFYNEEKAAYDDDFLLERDLFEMAIIEEAMKQNKPVLGICRGMQLMNVYLGGSLHQNIANHWQHAPSDSLNHSITIEAESFLQAIYGDKPFINSFHHQSIKVLAKDLKVIAFDPRDGTIEAVVSTNPKIPFIGVQWHPELLQAARQEDLKLFDYFINEFTS</sequence>
<dbReference type="InterPro" id="IPR029062">
    <property type="entry name" value="Class_I_gatase-like"/>
</dbReference>
<dbReference type="AlphaFoldDB" id="A0A6L6G8Q8"/>
<dbReference type="InterPro" id="IPR011697">
    <property type="entry name" value="Peptidase_C26"/>
</dbReference>
<proteinExistence type="predicted"/>
<dbReference type="EMBL" id="WLXI01000037">
    <property type="protein sequence ID" value="MTD01547.1"/>
    <property type="molecule type" value="Genomic_DNA"/>
</dbReference>
<protein>
    <submittedName>
        <fullName evidence="1">Gamma-glutamyl-gamma-aminobutyrate hydrolase family protein</fullName>
    </submittedName>
</protein>
<comment type="caution">
    <text evidence="1">The sequence shown here is derived from an EMBL/GenBank/DDBJ whole genome shotgun (WGS) entry which is preliminary data.</text>
</comment>
<keyword evidence="1" id="KW-0378">Hydrolase</keyword>
<organism evidence="1 2">
    <name type="scientific">Streptococcus uberis</name>
    <dbReference type="NCBI Taxonomy" id="1349"/>
    <lineage>
        <taxon>Bacteria</taxon>
        <taxon>Bacillati</taxon>
        <taxon>Bacillota</taxon>
        <taxon>Bacilli</taxon>
        <taxon>Lactobacillales</taxon>
        <taxon>Streptococcaceae</taxon>
        <taxon>Streptococcus</taxon>
    </lineage>
</organism>
<accession>A0A6L6G8Q8</accession>